<evidence type="ECO:0000256" key="3">
    <source>
        <dbReference type="ARBA" id="ARBA00022989"/>
    </source>
</evidence>
<accession>A0AAP8TUW8</accession>
<reference evidence="7 9" key="2">
    <citation type="submission" date="2024-07" db="EMBL/GenBank/DDBJ databases">
        <title>Making a pathogen? Evaluating the impact of protist predation on the evolution of virulence in Serratia marcescens.</title>
        <authorList>
            <person name="Hopkins H."/>
            <person name="Lopezguerra C."/>
            <person name="Lau M.-J."/>
        </authorList>
    </citation>
    <scope>NUCLEOTIDE SEQUENCE [LARGE SCALE GENOMIC DNA]</scope>
    <source>
        <strain evidence="7 9">KZ19</strain>
    </source>
</reference>
<dbReference type="GO" id="GO:0005886">
    <property type="term" value="C:plasma membrane"/>
    <property type="evidence" value="ECO:0007669"/>
    <property type="project" value="UniProtKB-SubCell"/>
</dbReference>
<dbReference type="AlphaFoldDB" id="A0AAP8TUW8"/>
<dbReference type="GO" id="GO:0031992">
    <property type="term" value="F:energy transducer activity"/>
    <property type="evidence" value="ECO:0007669"/>
    <property type="project" value="InterPro"/>
</dbReference>
<comment type="similarity">
    <text evidence="5">Belongs to the TonB family.</text>
</comment>
<dbReference type="Gene3D" id="3.30.2420.10">
    <property type="entry name" value="TonB"/>
    <property type="match status" value="1"/>
</dbReference>
<dbReference type="EMBL" id="PQGI02000001">
    <property type="protein sequence ID" value="MEX3187546.1"/>
    <property type="molecule type" value="Genomic_DNA"/>
</dbReference>
<dbReference type="Proteomes" id="UP000237365">
    <property type="component" value="Unassembled WGS sequence"/>
</dbReference>
<dbReference type="SUPFAM" id="SSF74653">
    <property type="entry name" value="TolA/TonB C-terminal domain"/>
    <property type="match status" value="1"/>
</dbReference>
<keyword evidence="5" id="KW-0735">Signal-anchor</keyword>
<keyword evidence="5" id="KW-1003">Cell membrane</keyword>
<feature type="domain" description="TonB C-terminal" evidence="6">
    <location>
        <begin position="19"/>
        <end position="109"/>
    </location>
</feature>
<evidence type="ECO:0000313" key="8">
    <source>
        <dbReference type="EMBL" id="POP14997.1"/>
    </source>
</evidence>
<keyword evidence="5" id="KW-0997">Cell inner membrane</keyword>
<gene>
    <name evidence="7" type="ORF">C3R40_013025</name>
    <name evidence="8" type="ORF">C3R40_21090</name>
</gene>
<dbReference type="GO" id="GO:0030288">
    <property type="term" value="C:outer membrane-bounded periplasmic space"/>
    <property type="evidence" value="ECO:0007669"/>
    <property type="project" value="InterPro"/>
</dbReference>
<dbReference type="InterPro" id="IPR037682">
    <property type="entry name" value="TonB_C"/>
</dbReference>
<name>A0AAP8TUW8_SERMA</name>
<sequence>MLKFLVTILTVFSLNACVAEGPKPKPVSRVNPVYPIYAYDNKIEGYAKVKYDVDKDGKISEIRIIESSPRGLFDNALVMAMSKWRFEKNKPYKNLEITVRFKMSSPISL</sequence>
<evidence type="ECO:0000256" key="1">
    <source>
        <dbReference type="ARBA" id="ARBA00004167"/>
    </source>
</evidence>
<dbReference type="GO" id="GO:0015031">
    <property type="term" value="P:protein transport"/>
    <property type="evidence" value="ECO:0007669"/>
    <property type="project" value="UniProtKB-UniRule"/>
</dbReference>
<proteinExistence type="inferred from homology"/>
<evidence type="ECO:0000256" key="2">
    <source>
        <dbReference type="ARBA" id="ARBA00022692"/>
    </source>
</evidence>
<dbReference type="PRINTS" id="PR01374">
    <property type="entry name" value="TONBPROTEIN"/>
</dbReference>
<dbReference type="RefSeq" id="WP_103682093.1">
    <property type="nucleotide sequence ID" value="NZ_CP033623.1"/>
</dbReference>
<dbReference type="GO" id="GO:0015891">
    <property type="term" value="P:siderophore transport"/>
    <property type="evidence" value="ECO:0007669"/>
    <property type="project" value="InterPro"/>
</dbReference>
<keyword evidence="3" id="KW-1133">Transmembrane helix</keyword>
<keyword evidence="5" id="KW-0653">Protein transport</keyword>
<dbReference type="Pfam" id="PF03544">
    <property type="entry name" value="TonB_C"/>
    <property type="match status" value="1"/>
</dbReference>
<dbReference type="NCBIfam" id="TIGR01352">
    <property type="entry name" value="tonB_Cterm"/>
    <property type="match status" value="1"/>
</dbReference>
<protein>
    <recommendedName>
        <fullName evidence="5">Protein TonB</fullName>
    </recommendedName>
</protein>
<comment type="subcellular location">
    <subcellularLocation>
        <location evidence="5">Cell inner membrane</location>
        <topology evidence="5">Single-pass membrane protein</topology>
        <orientation evidence="5">Periplasmic side</orientation>
    </subcellularLocation>
    <subcellularLocation>
        <location evidence="1">Membrane</location>
        <topology evidence="1">Single-pass membrane protein</topology>
    </subcellularLocation>
</comment>
<evidence type="ECO:0000259" key="6">
    <source>
        <dbReference type="PROSITE" id="PS52015"/>
    </source>
</evidence>
<keyword evidence="4" id="KW-0472">Membrane</keyword>
<evidence type="ECO:0000313" key="9">
    <source>
        <dbReference type="Proteomes" id="UP000237365"/>
    </source>
</evidence>
<dbReference type="InterPro" id="IPR003538">
    <property type="entry name" value="TonB"/>
</dbReference>
<evidence type="ECO:0000256" key="4">
    <source>
        <dbReference type="ARBA" id="ARBA00023136"/>
    </source>
</evidence>
<comment type="function">
    <text evidence="5">Interacts with outer membrane receptor proteins that carry out high-affinity binding and energy dependent uptake into the periplasmic space of specific substrates. It could act to transduce energy from the cytoplasmic membrane to specific energy-requiring processes in the outer membrane, resulting in the release into the periplasm of ligands bound by these outer membrane proteins.</text>
</comment>
<reference evidence="7 9" key="3">
    <citation type="submission" date="2024-07" db="EMBL/GenBank/DDBJ databases">
        <authorList>
            <person name="Raymann K."/>
        </authorList>
    </citation>
    <scope>NUCLEOTIDE SEQUENCE [LARGE SCALE GENOMIC DNA]</scope>
    <source>
        <strain evidence="7 9">KZ19</strain>
    </source>
</reference>
<dbReference type="EMBL" id="PQGI01000014">
    <property type="protein sequence ID" value="POP14997.1"/>
    <property type="molecule type" value="Genomic_DNA"/>
</dbReference>
<keyword evidence="2" id="KW-0812">Transmembrane</keyword>
<keyword evidence="5" id="KW-0813">Transport</keyword>
<evidence type="ECO:0000256" key="5">
    <source>
        <dbReference type="RuleBase" id="RU362123"/>
    </source>
</evidence>
<reference evidence="8" key="1">
    <citation type="submission" date="2018-01" db="EMBL/GenBank/DDBJ databases">
        <title>The opportunistic pathogen Serratia marcescens is an overlooked threat to honeybees.</title>
        <authorList>
            <person name="Raymann K."/>
            <person name="Shaffer Z."/>
            <person name="Coon K."/>
            <person name="Salisbury S."/>
            <person name="Moran N.A."/>
        </authorList>
    </citation>
    <scope>NUCLEOTIDE SEQUENCE [LARGE SCALE GENOMIC DNA]</scope>
    <source>
        <strain evidence="8">KZ19</strain>
    </source>
</reference>
<dbReference type="PROSITE" id="PS52015">
    <property type="entry name" value="TONB_CTD"/>
    <property type="match status" value="1"/>
</dbReference>
<evidence type="ECO:0000313" key="7">
    <source>
        <dbReference type="EMBL" id="MEX3187546.1"/>
    </source>
</evidence>
<dbReference type="GO" id="GO:0055085">
    <property type="term" value="P:transmembrane transport"/>
    <property type="evidence" value="ECO:0007669"/>
    <property type="project" value="InterPro"/>
</dbReference>
<dbReference type="InterPro" id="IPR006260">
    <property type="entry name" value="TonB/TolA_C"/>
</dbReference>
<comment type="caution">
    <text evidence="8">The sequence shown here is derived from an EMBL/GenBank/DDBJ whole genome shotgun (WGS) entry which is preliminary data.</text>
</comment>
<organism evidence="8">
    <name type="scientific">Serratia marcescens</name>
    <dbReference type="NCBI Taxonomy" id="615"/>
    <lineage>
        <taxon>Bacteria</taxon>
        <taxon>Pseudomonadati</taxon>
        <taxon>Pseudomonadota</taxon>
        <taxon>Gammaproteobacteria</taxon>
        <taxon>Enterobacterales</taxon>
        <taxon>Yersiniaceae</taxon>
        <taxon>Serratia</taxon>
    </lineage>
</organism>